<protein>
    <recommendedName>
        <fullName evidence="2">DUF5082 domain-containing protein</fullName>
    </recommendedName>
</protein>
<dbReference type="EMBL" id="CP002293">
    <property type="protein sequence ID" value="ADP75070.1"/>
    <property type="molecule type" value="Genomic_DNA"/>
</dbReference>
<gene>
    <name evidence="1" type="ORF">GY4MC1_2348</name>
</gene>
<sequence length="104" mass="11928">MASLSESIEQEVKRRACEAMMDYLKSYQGQVEEAIGEFRHGTHAFYHASAKNVPHWQGEPGKAHEPISGNLRQIEARIDTTADELLHEISREIAQIRRKIEELQ</sequence>
<proteinExistence type="predicted"/>
<accession>A0A7U4DL93</accession>
<evidence type="ECO:0000313" key="1">
    <source>
        <dbReference type="EMBL" id="ADP75070.1"/>
    </source>
</evidence>
<reference evidence="1" key="1">
    <citation type="submission" date="2010-10" db="EMBL/GenBank/DDBJ databases">
        <title>Complete sequence of chromosome of Geobacillus sp. Y4.1MC1.</title>
        <authorList>
            <consortium name="US DOE Joint Genome Institute"/>
            <person name="Lucas S."/>
            <person name="Copeland A."/>
            <person name="Lapidus A."/>
            <person name="Cheng J.-F."/>
            <person name="Bruce D."/>
            <person name="Goodwin L."/>
            <person name="Pitluck S."/>
            <person name="Chertkov O."/>
            <person name="Zhang X."/>
            <person name="Detter J.C."/>
            <person name="Han C."/>
            <person name="Tapia R."/>
            <person name="Land M."/>
            <person name="Hauser L."/>
            <person name="Jeffries C."/>
            <person name="Kyrpides N."/>
            <person name="Ivanova N."/>
            <person name="Ovchinnikova G."/>
            <person name="Brumm P."/>
            <person name="Mead D."/>
            <person name="Woyke T."/>
        </authorList>
    </citation>
    <scope>NUCLEOTIDE SEQUENCE [LARGE SCALE GENOMIC DNA]</scope>
    <source>
        <strain evidence="1">Y4.1MC1</strain>
    </source>
</reference>
<dbReference type="AlphaFoldDB" id="A0A7U4DL93"/>
<evidence type="ECO:0008006" key="2">
    <source>
        <dbReference type="Google" id="ProtNLM"/>
    </source>
</evidence>
<dbReference type="KEGG" id="gmc:GY4MC1_2348"/>
<organism evidence="1">
    <name type="scientific">Geobacillus sp. (strain Y4.1MC1)</name>
    <dbReference type="NCBI Taxonomy" id="581103"/>
    <lineage>
        <taxon>Bacteria</taxon>
        <taxon>Bacillati</taxon>
        <taxon>Bacillota</taxon>
        <taxon>Bacilli</taxon>
        <taxon>Bacillales</taxon>
        <taxon>Anoxybacillaceae</taxon>
        <taxon>Geobacillus</taxon>
    </lineage>
</organism>
<name>A0A7U4DL93_GEOS0</name>